<dbReference type="RefSeq" id="XP_020129218.1">
    <property type="nucleotide sequence ID" value="XM_020274685.1"/>
</dbReference>
<evidence type="ECO:0000256" key="2">
    <source>
        <dbReference type="ARBA" id="ARBA00023242"/>
    </source>
</evidence>
<evidence type="ECO:0000256" key="3">
    <source>
        <dbReference type="SAM" id="MobiDB-lite"/>
    </source>
</evidence>
<keyword evidence="2" id="KW-0539">Nucleus</keyword>
<dbReference type="InterPro" id="IPR004827">
    <property type="entry name" value="bZIP"/>
</dbReference>
<dbReference type="EMBL" id="MNUE01000034">
    <property type="protein sequence ID" value="OJD32958.1"/>
    <property type="molecule type" value="Genomic_DNA"/>
</dbReference>
<feature type="compositionally biased region" description="Basic and acidic residues" evidence="3">
    <location>
        <begin position="127"/>
        <end position="176"/>
    </location>
</feature>
<feature type="compositionally biased region" description="Polar residues" evidence="3">
    <location>
        <begin position="587"/>
        <end position="600"/>
    </location>
</feature>
<feature type="compositionally biased region" description="Basic and acidic residues" evidence="3">
    <location>
        <begin position="101"/>
        <end position="119"/>
    </location>
</feature>
<evidence type="ECO:0000313" key="6">
    <source>
        <dbReference type="Proteomes" id="UP000183809"/>
    </source>
</evidence>
<protein>
    <submittedName>
        <fullName evidence="5">Bzip transcription factor</fullName>
    </submittedName>
</protein>
<feature type="compositionally biased region" description="Polar residues" evidence="3">
    <location>
        <begin position="552"/>
        <end position="571"/>
    </location>
</feature>
<dbReference type="OrthoDB" id="5374328at2759"/>
<proteinExistence type="predicted"/>
<keyword evidence="6" id="KW-1185">Reference proteome</keyword>
<feature type="compositionally biased region" description="Low complexity" evidence="3">
    <location>
        <begin position="43"/>
        <end position="74"/>
    </location>
</feature>
<dbReference type="Proteomes" id="UP000183809">
    <property type="component" value="Unassembled WGS sequence"/>
</dbReference>
<comment type="caution">
    <text evidence="5">The sequence shown here is derived from an EMBL/GenBank/DDBJ whole genome shotgun (WGS) entry which is preliminary data.</text>
</comment>
<feature type="domain" description="BZIP" evidence="4">
    <location>
        <begin position="109"/>
        <end position="124"/>
    </location>
</feature>
<name>A0A1J9QVE9_9PEZI</name>
<dbReference type="GO" id="GO:0001228">
    <property type="term" value="F:DNA-binding transcription activator activity, RNA polymerase II-specific"/>
    <property type="evidence" value="ECO:0007669"/>
    <property type="project" value="TreeGrafter"/>
</dbReference>
<dbReference type="PANTHER" id="PTHR40621:SF7">
    <property type="entry name" value="BZIP DOMAIN-CONTAINING PROTEIN"/>
    <property type="match status" value="1"/>
</dbReference>
<dbReference type="GeneID" id="31014946"/>
<dbReference type="GO" id="GO:0090575">
    <property type="term" value="C:RNA polymerase II transcription regulator complex"/>
    <property type="evidence" value="ECO:0007669"/>
    <property type="project" value="TreeGrafter"/>
</dbReference>
<dbReference type="PROSITE" id="PS00036">
    <property type="entry name" value="BZIP_BASIC"/>
    <property type="match status" value="1"/>
</dbReference>
<evidence type="ECO:0000256" key="1">
    <source>
        <dbReference type="ARBA" id="ARBA00004123"/>
    </source>
</evidence>
<comment type="subcellular location">
    <subcellularLocation>
        <location evidence="1">Nucleus</location>
    </subcellularLocation>
</comment>
<evidence type="ECO:0000259" key="4">
    <source>
        <dbReference type="PROSITE" id="PS00036"/>
    </source>
</evidence>
<feature type="region of interest" description="Disordered" evidence="3">
    <location>
        <begin position="208"/>
        <end position="267"/>
    </location>
</feature>
<dbReference type="AlphaFoldDB" id="A0A1J9QVE9"/>
<gene>
    <name evidence="5" type="ORF">BKCO1_3400065</name>
</gene>
<sequence>MMATKKLDIAPAPSPGVGDASAASSPFAIPSPQSDGSASPLDPTANAASPSQPAAHSSALATPLPLAPGPGASPYITPAMNHGPCGNSYVIPPRPKPGRKPATDDPPSKRKQQNREAQRAFRQRKTQKMEETNRELQRALDERRHQTDIHQREVTHLNAALHDERQRSDALQRKVDQLTSDNDSMRQQLDFMQDKLLKLERDMDYHRRLPPQNQLTPPAWRGDADDHPAPSAEARGDSGPTQPPPSATNPITLPPLVRSEHAAPKDGCGRCADNGDCPCVDSLVDFSGSNRTARPPASADVEMHDAAAHDEEMEIDFTNFGKRPAASRPSAMEPPCKPGTCDACMKDPLQKRFCETLARERPISRSYLSRDLSSYASAKGDDGGQTSVKRQRLSVHSDSIDCAEAYRRYFRVANLPVNEEHPAWMRELITLPPTRNDSIRLQQLKAADEAKQKRHMSAYELDMASVLNVLSKADTRHSTDDSSEQTSRHNSISISTSGSGGANGGNSEISNDRILESRASVPINRITNTKTSDLALRPPSTTAQQRPVPVSRRTSYQGSIHSPITPSTPTGSGFHRKDSLAFVINESGQSGSSLPGTPTALTPAIEA</sequence>
<dbReference type="InterPro" id="IPR050936">
    <property type="entry name" value="AP-1-like"/>
</dbReference>
<dbReference type="STRING" id="236234.A0A1J9QVE9"/>
<accession>A0A1J9QVE9</accession>
<dbReference type="GO" id="GO:0000976">
    <property type="term" value="F:transcription cis-regulatory region binding"/>
    <property type="evidence" value="ECO:0007669"/>
    <property type="project" value="InterPro"/>
</dbReference>
<dbReference type="InterPro" id="IPR046347">
    <property type="entry name" value="bZIP_sf"/>
</dbReference>
<feature type="region of interest" description="Disordered" evidence="3">
    <location>
        <begin position="474"/>
        <end position="575"/>
    </location>
</feature>
<evidence type="ECO:0000313" key="5">
    <source>
        <dbReference type="EMBL" id="OJD32958.1"/>
    </source>
</evidence>
<reference evidence="5 6" key="1">
    <citation type="submission" date="2016-10" db="EMBL/GenBank/DDBJ databases">
        <title>Proteomics and genomics reveal pathogen-plant mechanisms compatible with a hemibiotrophic lifestyle of Diplodia corticola.</title>
        <authorList>
            <person name="Fernandes I."/>
            <person name="De Jonge R."/>
            <person name="Van De Peer Y."/>
            <person name="Devreese B."/>
            <person name="Alves A."/>
            <person name="Esteves A.C."/>
        </authorList>
    </citation>
    <scope>NUCLEOTIDE SEQUENCE [LARGE SCALE GENOMIC DNA]</scope>
    <source>
        <strain evidence="5 6">CBS 112549</strain>
    </source>
</reference>
<feature type="region of interest" description="Disordered" evidence="3">
    <location>
        <begin position="1"/>
        <end position="182"/>
    </location>
</feature>
<dbReference type="CDD" id="cd14688">
    <property type="entry name" value="bZIP_YAP"/>
    <property type="match status" value="1"/>
</dbReference>
<feature type="compositionally biased region" description="Low complexity" evidence="3">
    <location>
        <begin position="20"/>
        <end position="32"/>
    </location>
</feature>
<dbReference type="SMART" id="SM00338">
    <property type="entry name" value="BRLZ"/>
    <property type="match status" value="1"/>
</dbReference>
<dbReference type="PANTHER" id="PTHR40621">
    <property type="entry name" value="TRANSCRIPTION FACTOR KAPC-RELATED"/>
    <property type="match status" value="1"/>
</dbReference>
<dbReference type="SUPFAM" id="SSF57959">
    <property type="entry name" value="Leucine zipper domain"/>
    <property type="match status" value="1"/>
</dbReference>
<organism evidence="5 6">
    <name type="scientific">Diplodia corticola</name>
    <dbReference type="NCBI Taxonomy" id="236234"/>
    <lineage>
        <taxon>Eukaryota</taxon>
        <taxon>Fungi</taxon>
        <taxon>Dikarya</taxon>
        <taxon>Ascomycota</taxon>
        <taxon>Pezizomycotina</taxon>
        <taxon>Dothideomycetes</taxon>
        <taxon>Dothideomycetes incertae sedis</taxon>
        <taxon>Botryosphaeriales</taxon>
        <taxon>Botryosphaeriaceae</taxon>
        <taxon>Diplodia</taxon>
    </lineage>
</organism>
<dbReference type="Gene3D" id="1.20.5.170">
    <property type="match status" value="1"/>
</dbReference>
<feature type="region of interest" description="Disordered" evidence="3">
    <location>
        <begin position="587"/>
        <end position="607"/>
    </location>
</feature>
<feature type="compositionally biased region" description="Basic and acidic residues" evidence="3">
    <location>
        <begin position="258"/>
        <end position="267"/>
    </location>
</feature>